<proteinExistence type="predicted"/>
<dbReference type="GO" id="GO:0003700">
    <property type="term" value="F:DNA-binding transcription factor activity"/>
    <property type="evidence" value="ECO:0007669"/>
    <property type="project" value="InterPro"/>
</dbReference>
<dbReference type="EMBL" id="CP002877">
    <property type="protein sequence ID" value="AEI75648.1"/>
    <property type="molecule type" value="Genomic_DNA"/>
</dbReference>
<keyword evidence="1" id="KW-0805">Transcription regulation</keyword>
<evidence type="ECO:0000256" key="2">
    <source>
        <dbReference type="ARBA" id="ARBA00023163"/>
    </source>
</evidence>
<dbReference type="InterPro" id="IPR009057">
    <property type="entry name" value="Homeodomain-like_sf"/>
</dbReference>
<keyword evidence="2" id="KW-0804">Transcription</keyword>
<organism evidence="4 5">
    <name type="scientific">Cupriavidus necator (strain ATCC 43291 / DSM 13513 / CCUG 52238 / LMG 8453 / N-1)</name>
    <name type="common">Ralstonia eutropha</name>
    <dbReference type="NCBI Taxonomy" id="1042878"/>
    <lineage>
        <taxon>Bacteria</taxon>
        <taxon>Pseudomonadati</taxon>
        <taxon>Pseudomonadota</taxon>
        <taxon>Betaproteobacteria</taxon>
        <taxon>Burkholderiales</taxon>
        <taxon>Burkholderiaceae</taxon>
        <taxon>Cupriavidus</taxon>
    </lineage>
</organism>
<evidence type="ECO:0000259" key="3">
    <source>
        <dbReference type="PROSITE" id="PS01124"/>
    </source>
</evidence>
<dbReference type="RefSeq" id="WP_013955369.1">
    <property type="nucleotide sequence ID" value="NC_015726.1"/>
</dbReference>
<dbReference type="Pfam" id="PF12833">
    <property type="entry name" value="HTH_18"/>
    <property type="match status" value="1"/>
</dbReference>
<reference evidence="4 5" key="1">
    <citation type="journal article" date="2011" name="J. Bacteriol.">
        <title>Complete genome sequence of the type strain Cupriavidus necator N-1.</title>
        <authorList>
            <person name="Poehlein A."/>
            <person name="Kusian B."/>
            <person name="Friedrich B."/>
            <person name="Daniel R."/>
            <person name="Bowien B."/>
        </authorList>
    </citation>
    <scope>NUCLEOTIDE SEQUENCE [LARGE SCALE GENOMIC DNA]</scope>
    <source>
        <strain evidence="5">ATCC 43291 / DSM 13513 / CCUG 52238 / LMG 8453 / N-1</strain>
    </source>
</reference>
<dbReference type="InterPro" id="IPR018060">
    <property type="entry name" value="HTH_AraC"/>
</dbReference>
<evidence type="ECO:0000313" key="5">
    <source>
        <dbReference type="Proteomes" id="UP000006798"/>
    </source>
</evidence>
<evidence type="ECO:0000256" key="1">
    <source>
        <dbReference type="ARBA" id="ARBA00023015"/>
    </source>
</evidence>
<feature type="domain" description="HTH araC/xylS-type" evidence="3">
    <location>
        <begin position="1"/>
        <end position="48"/>
    </location>
</feature>
<dbReference type="PROSITE" id="PS01124">
    <property type="entry name" value="HTH_ARAC_FAMILY_2"/>
    <property type="match status" value="1"/>
</dbReference>
<dbReference type="Gene3D" id="1.10.10.60">
    <property type="entry name" value="Homeodomain-like"/>
    <property type="match status" value="1"/>
</dbReference>
<dbReference type="GO" id="GO:0043565">
    <property type="term" value="F:sequence-specific DNA binding"/>
    <property type="evidence" value="ECO:0007669"/>
    <property type="project" value="InterPro"/>
</dbReference>
<dbReference type="SUPFAM" id="SSF46689">
    <property type="entry name" value="Homeodomain-like"/>
    <property type="match status" value="1"/>
</dbReference>
<sequence>MARARKLLAASTLPVEAIALKSGFASVQAFRACWNKGEAGTPSAYRQASTCSAE</sequence>
<dbReference type="HOGENOM" id="CLU_3042533_0_0_4"/>
<gene>
    <name evidence="4" type="ordered locus">CNE_1c02810</name>
</gene>
<name>G0ETY3_CUPNN</name>
<dbReference type="GeneID" id="34309475"/>
<dbReference type="AlphaFoldDB" id="G0ETY3"/>
<protein>
    <recommendedName>
        <fullName evidence="3">HTH araC/xylS-type domain-containing protein</fullName>
    </recommendedName>
</protein>
<dbReference type="KEGG" id="cnc:CNE_1c02810"/>
<evidence type="ECO:0000313" key="4">
    <source>
        <dbReference type="EMBL" id="AEI75648.1"/>
    </source>
</evidence>
<accession>G0ETY3</accession>
<dbReference type="Proteomes" id="UP000006798">
    <property type="component" value="Chromosome 1"/>
</dbReference>